<dbReference type="Gene3D" id="3.40.50.1240">
    <property type="entry name" value="Phosphoglycerate mutase-like"/>
    <property type="match status" value="1"/>
</dbReference>
<evidence type="ECO:0000313" key="2">
    <source>
        <dbReference type="Proteomes" id="UP000242818"/>
    </source>
</evidence>
<dbReference type="SUPFAM" id="SSF53254">
    <property type="entry name" value="Phosphoglycerate mutase-like"/>
    <property type="match status" value="1"/>
</dbReference>
<name>A0A1C3Z7H2_9BACT</name>
<dbReference type="AlphaFoldDB" id="A0A1C3Z7H2"/>
<dbReference type="STRING" id="1335309.GA0116948_101269"/>
<evidence type="ECO:0000313" key="1">
    <source>
        <dbReference type="EMBL" id="SCB78218.1"/>
    </source>
</evidence>
<dbReference type="InterPro" id="IPR029033">
    <property type="entry name" value="His_PPase_superfam"/>
</dbReference>
<proteinExistence type="predicted"/>
<reference evidence="1 2" key="1">
    <citation type="submission" date="2016-08" db="EMBL/GenBank/DDBJ databases">
        <authorList>
            <person name="Seilhamer J.J."/>
        </authorList>
    </citation>
    <scope>NUCLEOTIDE SEQUENCE [LARGE SCALE GENOMIC DNA]</scope>
    <source>
        <strain evidence="1 2">A37T2</strain>
    </source>
</reference>
<sequence length="185" mass="20498">MNILHRITLGSLIAGGLFVLPASCQEPVAERQPIPVSEDSTFLTGTFFLVRHGESFPGYDTTLTPDGQCQAGALARLLRDSAIDKIYFTHFKRAIDTADSLRLALRTDTVFYNADSSGESLLYELTRHNDWGKRILVIGHRPALLPILRSLKATPPVDSVPENAYDELFTVYKKGNTVSCNVKIF</sequence>
<dbReference type="Proteomes" id="UP000242818">
    <property type="component" value="Unassembled WGS sequence"/>
</dbReference>
<gene>
    <name evidence="1" type="ORF">GA0116948_101269</name>
</gene>
<accession>A0A1C3Z7H2</accession>
<dbReference type="RefSeq" id="WP_089708233.1">
    <property type="nucleotide sequence ID" value="NZ_FMAR01000001.1"/>
</dbReference>
<dbReference type="InterPro" id="IPR013078">
    <property type="entry name" value="His_Pase_superF_clade-1"/>
</dbReference>
<dbReference type="EMBL" id="FMAR01000001">
    <property type="protein sequence ID" value="SCB78218.1"/>
    <property type="molecule type" value="Genomic_DNA"/>
</dbReference>
<protein>
    <submittedName>
        <fullName evidence="1">Histidine phosphatase superfamily (Branch 1)</fullName>
    </submittedName>
</protein>
<dbReference type="Pfam" id="PF00300">
    <property type="entry name" value="His_Phos_1"/>
    <property type="match status" value="1"/>
</dbReference>
<keyword evidence="2" id="KW-1185">Reference proteome</keyword>
<organism evidence="1 2">
    <name type="scientific">Chitinophaga costaii</name>
    <dbReference type="NCBI Taxonomy" id="1335309"/>
    <lineage>
        <taxon>Bacteria</taxon>
        <taxon>Pseudomonadati</taxon>
        <taxon>Bacteroidota</taxon>
        <taxon>Chitinophagia</taxon>
        <taxon>Chitinophagales</taxon>
        <taxon>Chitinophagaceae</taxon>
        <taxon>Chitinophaga</taxon>
    </lineage>
</organism>
<dbReference type="CDD" id="cd07040">
    <property type="entry name" value="HP"/>
    <property type="match status" value="1"/>
</dbReference>